<name>A0A9P7C249_9FUNG</name>
<reference evidence="1 2" key="1">
    <citation type="journal article" date="2020" name="Microb. Genom.">
        <title>Genetic diversity of clinical and environmental Mucorales isolates obtained from an investigation of mucormycosis cases among solid organ transplant recipients.</title>
        <authorList>
            <person name="Nguyen M.H."/>
            <person name="Kaul D."/>
            <person name="Muto C."/>
            <person name="Cheng S.J."/>
            <person name="Richter R.A."/>
            <person name="Bruno V.M."/>
            <person name="Liu G."/>
            <person name="Beyhan S."/>
            <person name="Sundermann A.J."/>
            <person name="Mounaud S."/>
            <person name="Pasculle A.W."/>
            <person name="Nierman W.C."/>
            <person name="Driscoll E."/>
            <person name="Cumbie R."/>
            <person name="Clancy C.J."/>
            <person name="Dupont C.L."/>
        </authorList>
    </citation>
    <scope>NUCLEOTIDE SEQUENCE [LARGE SCALE GENOMIC DNA]</scope>
    <source>
        <strain evidence="1 2">GL24</strain>
    </source>
</reference>
<comment type="caution">
    <text evidence="1">The sequence shown here is derived from an EMBL/GenBank/DDBJ whole genome shotgun (WGS) entry which is preliminary data.</text>
</comment>
<proteinExistence type="predicted"/>
<organism evidence="1 2">
    <name type="scientific">Rhizopus delemar</name>
    <dbReference type="NCBI Taxonomy" id="936053"/>
    <lineage>
        <taxon>Eukaryota</taxon>
        <taxon>Fungi</taxon>
        <taxon>Fungi incertae sedis</taxon>
        <taxon>Mucoromycota</taxon>
        <taxon>Mucoromycotina</taxon>
        <taxon>Mucoromycetes</taxon>
        <taxon>Mucorales</taxon>
        <taxon>Mucorineae</taxon>
        <taxon>Rhizopodaceae</taxon>
        <taxon>Rhizopus</taxon>
    </lineage>
</organism>
<accession>A0A9P7C249</accession>
<dbReference type="EMBL" id="JAANIU010009966">
    <property type="protein sequence ID" value="KAG1532364.1"/>
    <property type="molecule type" value="Genomic_DNA"/>
</dbReference>
<gene>
    <name evidence="1" type="ORF">G6F50_016244</name>
</gene>
<protein>
    <submittedName>
        <fullName evidence="1">Uncharacterized protein</fullName>
    </submittedName>
</protein>
<evidence type="ECO:0000313" key="1">
    <source>
        <dbReference type="EMBL" id="KAG1532364.1"/>
    </source>
</evidence>
<evidence type="ECO:0000313" key="2">
    <source>
        <dbReference type="Proteomes" id="UP000740926"/>
    </source>
</evidence>
<sequence>MAASSARVPRVRSTAPSTPALVRMWRPIITFSMADRLANRRIFWKVRARPAKATSCGFLPDMDSPLKVQLPSSGMYRPVSTLNSVVLPAPFGPISP</sequence>
<dbReference type="Proteomes" id="UP000740926">
    <property type="component" value="Unassembled WGS sequence"/>
</dbReference>
<keyword evidence="2" id="KW-1185">Reference proteome</keyword>
<dbReference type="AlphaFoldDB" id="A0A9P7C249"/>